<dbReference type="Pfam" id="PF13472">
    <property type="entry name" value="Lipase_GDSL_2"/>
    <property type="match status" value="1"/>
</dbReference>
<dbReference type="InterPro" id="IPR008265">
    <property type="entry name" value="Lipase_GDSL_AS"/>
</dbReference>
<dbReference type="SUPFAM" id="SSF52266">
    <property type="entry name" value="SGNH hydrolase"/>
    <property type="match status" value="1"/>
</dbReference>
<dbReference type="GO" id="GO:0006629">
    <property type="term" value="P:lipid metabolic process"/>
    <property type="evidence" value="ECO:0007669"/>
    <property type="project" value="InterPro"/>
</dbReference>
<dbReference type="PANTHER" id="PTHR30383:SF24">
    <property type="entry name" value="THIOESTERASE 1_PROTEASE 1_LYSOPHOSPHOLIPASE L1"/>
    <property type="match status" value="1"/>
</dbReference>
<sequence>MAWLRQARLQRRSPRQWALMRRNLSAGLLMLAGALMLSGCGGPSLPPVPQNGVILAFGDSLTAGVGASTGQSYPEVLASLSGRVVINAGISGEETAQGRQRLPQALQEHQPDLLILMEGGNDILRNRSKTELKANLAAMIEQAQGQGVPVMLVGVPERALFSDSAPLYGELAEQYQLVFEPKLLRSLLGQPALKSDPIHFNAGGYQALAEGLYQRLVDAGAL</sequence>
<accession>A0A1M5YTR0</accession>
<evidence type="ECO:0000313" key="2">
    <source>
        <dbReference type="EMBL" id="SHI14973.1"/>
    </source>
</evidence>
<dbReference type="InterPro" id="IPR013830">
    <property type="entry name" value="SGNH_hydro"/>
</dbReference>
<feature type="domain" description="SGNH hydrolase-type esterase" evidence="1">
    <location>
        <begin position="56"/>
        <end position="207"/>
    </location>
</feature>
<dbReference type="AlphaFoldDB" id="A0A1M5YTR0"/>
<keyword evidence="3" id="KW-1185">Reference proteome</keyword>
<reference evidence="2 3" key="1">
    <citation type="submission" date="2016-11" db="EMBL/GenBank/DDBJ databases">
        <authorList>
            <person name="Jaros S."/>
            <person name="Januszkiewicz K."/>
            <person name="Wedrychowicz H."/>
        </authorList>
    </citation>
    <scope>NUCLEOTIDE SEQUENCE [LARGE SCALE GENOMIC DNA]</scope>
    <source>
        <strain evidence="2 3">DSM 16917</strain>
    </source>
</reference>
<protein>
    <submittedName>
        <fullName evidence="2">Lysophospholipase L1</fullName>
    </submittedName>
</protein>
<evidence type="ECO:0000259" key="1">
    <source>
        <dbReference type="Pfam" id="PF13472"/>
    </source>
</evidence>
<dbReference type="InterPro" id="IPR051532">
    <property type="entry name" value="Ester_Hydrolysis_Enzymes"/>
</dbReference>
<evidence type="ECO:0000313" key="3">
    <source>
        <dbReference type="Proteomes" id="UP000184268"/>
    </source>
</evidence>
<organism evidence="2 3">
    <name type="scientific">Ferrimonas marina</name>
    <dbReference type="NCBI Taxonomy" id="299255"/>
    <lineage>
        <taxon>Bacteria</taxon>
        <taxon>Pseudomonadati</taxon>
        <taxon>Pseudomonadota</taxon>
        <taxon>Gammaproteobacteria</taxon>
        <taxon>Alteromonadales</taxon>
        <taxon>Ferrimonadaceae</taxon>
        <taxon>Ferrimonas</taxon>
    </lineage>
</organism>
<gene>
    <name evidence="2" type="ORF">SAMN02745129_4379</name>
</gene>
<dbReference type="PANTHER" id="PTHR30383">
    <property type="entry name" value="THIOESTERASE 1/PROTEASE 1/LYSOPHOSPHOLIPASE L1"/>
    <property type="match status" value="1"/>
</dbReference>
<dbReference type="Gene3D" id="3.40.50.1110">
    <property type="entry name" value="SGNH hydrolase"/>
    <property type="match status" value="1"/>
</dbReference>
<dbReference type="InterPro" id="IPR036514">
    <property type="entry name" value="SGNH_hydro_sf"/>
</dbReference>
<dbReference type="CDD" id="cd01822">
    <property type="entry name" value="Lysophospholipase_L1_like"/>
    <property type="match status" value="1"/>
</dbReference>
<dbReference type="GO" id="GO:0004622">
    <property type="term" value="F:phosphatidylcholine lysophospholipase activity"/>
    <property type="evidence" value="ECO:0007669"/>
    <property type="project" value="TreeGrafter"/>
</dbReference>
<dbReference type="PROSITE" id="PS01098">
    <property type="entry name" value="LIPASE_GDSL_SER"/>
    <property type="match status" value="1"/>
</dbReference>
<dbReference type="Proteomes" id="UP000184268">
    <property type="component" value="Unassembled WGS sequence"/>
</dbReference>
<dbReference type="EMBL" id="FQXG01000008">
    <property type="protein sequence ID" value="SHI14973.1"/>
    <property type="molecule type" value="Genomic_DNA"/>
</dbReference>
<dbReference type="STRING" id="299255.SAMN02745129_4379"/>
<proteinExistence type="predicted"/>
<name>A0A1M5YTR0_9GAMM</name>